<dbReference type="RefSeq" id="WP_190889231.1">
    <property type="nucleotide sequence ID" value="NZ_JACWZY010000021.1"/>
</dbReference>
<dbReference type="Pfam" id="PF13595">
    <property type="entry name" value="DUF4138"/>
    <property type="match status" value="1"/>
</dbReference>
<reference evidence="2" key="1">
    <citation type="submission" date="2020-09" db="EMBL/GenBank/DDBJ databases">
        <authorList>
            <person name="Kim M.K."/>
        </authorList>
    </citation>
    <scope>NUCLEOTIDE SEQUENCE</scope>
    <source>
        <strain evidence="2">BT702</strain>
    </source>
</reference>
<accession>A0A926Y2T7</accession>
<gene>
    <name evidence="2" type="primary">traN</name>
    <name evidence="2" type="ORF">IC229_22250</name>
</gene>
<dbReference type="EMBL" id="JACWZY010000021">
    <property type="protein sequence ID" value="MBD2703382.1"/>
    <property type="molecule type" value="Genomic_DNA"/>
</dbReference>
<evidence type="ECO:0000313" key="3">
    <source>
        <dbReference type="Proteomes" id="UP000598820"/>
    </source>
</evidence>
<name>A0A926Y2T7_9BACT</name>
<dbReference type="AlphaFoldDB" id="A0A926Y2T7"/>
<dbReference type="InterPro" id="IPR022298">
    <property type="entry name" value="Conjug_transposon_TraN"/>
</dbReference>
<keyword evidence="1" id="KW-0732">Signal</keyword>
<protein>
    <submittedName>
        <fullName evidence="2">Conjugative transposon protein TraN</fullName>
    </submittedName>
</protein>
<organism evidence="2 3">
    <name type="scientific">Spirosoma profusum</name>
    <dbReference type="NCBI Taxonomy" id="2771354"/>
    <lineage>
        <taxon>Bacteria</taxon>
        <taxon>Pseudomonadati</taxon>
        <taxon>Bacteroidota</taxon>
        <taxon>Cytophagia</taxon>
        <taxon>Cytophagales</taxon>
        <taxon>Cytophagaceae</taxon>
        <taxon>Spirosoma</taxon>
    </lineage>
</organism>
<evidence type="ECO:0000313" key="2">
    <source>
        <dbReference type="EMBL" id="MBD2703382.1"/>
    </source>
</evidence>
<sequence>MKRILILLSLLAGLTAQPAVAQLAFVLPMTNSSIRPSYAIQVSTNKTTHIIFPYEIRYADLGSKEIAGEAVEKAGNVFRLKAVSQNPFLETNLTVVTADGRLFSFLLTYKDHPNALTYDLTKILLDGDVSKSARVSTGSQARLADNLNRQGELAMHSRRKIRHVGYKAMGINLYLKNILYKDDLMFLVMGIDNASKLDYAIDYLRTYVMQLKRVGESSATQDVPIDPIKEFDASERVIARHDAITKVIAIDRLTLEKDRRLIVQIGEESGGRQLSISIGPEELATARPL</sequence>
<comment type="caution">
    <text evidence="2">The sequence shown here is derived from an EMBL/GenBank/DDBJ whole genome shotgun (WGS) entry which is preliminary data.</text>
</comment>
<proteinExistence type="predicted"/>
<keyword evidence="3" id="KW-1185">Reference proteome</keyword>
<dbReference type="NCBIfam" id="TIGR03780">
    <property type="entry name" value="Bac_Flav_CT_N"/>
    <property type="match status" value="1"/>
</dbReference>
<feature type="chain" id="PRO_5038000863" evidence="1">
    <location>
        <begin position="22"/>
        <end position="289"/>
    </location>
</feature>
<evidence type="ECO:0000256" key="1">
    <source>
        <dbReference type="SAM" id="SignalP"/>
    </source>
</evidence>
<dbReference type="Proteomes" id="UP000598820">
    <property type="component" value="Unassembled WGS sequence"/>
</dbReference>
<feature type="signal peptide" evidence="1">
    <location>
        <begin position="1"/>
        <end position="21"/>
    </location>
</feature>